<dbReference type="EMBL" id="QWIK01001430">
    <property type="protein sequence ID" value="RMX94756.1"/>
    <property type="molecule type" value="Genomic_DNA"/>
</dbReference>
<evidence type="ECO:0000313" key="7">
    <source>
        <dbReference type="Proteomes" id="UP000276864"/>
    </source>
</evidence>
<evidence type="ECO:0000313" key="3">
    <source>
        <dbReference type="EMBL" id="RMX94756.1"/>
    </source>
</evidence>
<dbReference type="PANTHER" id="PTHR36578">
    <property type="entry name" value="CHROMOSOME 15, WHOLE GENOME SHOTGUN SEQUENCE"/>
    <property type="match status" value="1"/>
</dbReference>
<evidence type="ECO:0008006" key="10">
    <source>
        <dbReference type="Google" id="ProtNLM"/>
    </source>
</evidence>
<dbReference type="Proteomes" id="UP000281245">
    <property type="component" value="Unassembled WGS sequence"/>
</dbReference>
<name>A0A3M7BA14_HORWE</name>
<dbReference type="EMBL" id="QWIL01000262">
    <property type="protein sequence ID" value="RMY21213.1"/>
    <property type="molecule type" value="Genomic_DNA"/>
</dbReference>
<evidence type="ECO:0000313" key="6">
    <source>
        <dbReference type="Proteomes" id="UP000271337"/>
    </source>
</evidence>
<keyword evidence="1" id="KW-0732">Signal</keyword>
<gene>
    <name evidence="5" type="ORF">D0866_03821</name>
    <name evidence="4" type="ORF">D0867_03472</name>
    <name evidence="3" type="ORF">D0868_12121</name>
    <name evidence="2" type="ORF">D0869_12102</name>
</gene>
<dbReference type="OrthoDB" id="271448at2759"/>
<dbReference type="EMBL" id="QWIJ01001404">
    <property type="protein sequence ID" value="RMX74934.1"/>
    <property type="molecule type" value="Genomic_DNA"/>
</dbReference>
<reference evidence="6 7" key="1">
    <citation type="journal article" date="2018" name="BMC Genomics">
        <title>Genomic evidence for intraspecific hybridization in a clonal and extremely halotolerant yeast.</title>
        <authorList>
            <person name="Gostincar C."/>
            <person name="Stajich J.E."/>
            <person name="Zupancic J."/>
            <person name="Zalar P."/>
            <person name="Gunde-Cimerman N."/>
        </authorList>
    </citation>
    <scope>NUCLEOTIDE SEQUENCE [LARGE SCALE GENOMIC DNA]</scope>
    <source>
        <strain evidence="5 7">EXF-6651</strain>
        <strain evidence="3 9">EXF-6654</strain>
        <strain evidence="2 8">EXF-6656</strain>
        <strain evidence="4 6">EXF-6669</strain>
    </source>
</reference>
<comment type="caution">
    <text evidence="5">The sequence shown here is derived from an EMBL/GenBank/DDBJ whole genome shotgun (WGS) entry which is preliminary data.</text>
</comment>
<organism evidence="5 7">
    <name type="scientific">Hortaea werneckii</name>
    <name type="common">Black yeast</name>
    <name type="synonym">Cladosporium werneckii</name>
    <dbReference type="NCBI Taxonomy" id="91943"/>
    <lineage>
        <taxon>Eukaryota</taxon>
        <taxon>Fungi</taxon>
        <taxon>Dikarya</taxon>
        <taxon>Ascomycota</taxon>
        <taxon>Pezizomycotina</taxon>
        <taxon>Dothideomycetes</taxon>
        <taxon>Dothideomycetidae</taxon>
        <taxon>Mycosphaerellales</taxon>
        <taxon>Teratosphaeriaceae</taxon>
        <taxon>Hortaea</taxon>
    </lineage>
</organism>
<protein>
    <recommendedName>
        <fullName evidence="10">Apple domain-containing protein</fullName>
    </recommendedName>
</protein>
<feature type="signal peptide" evidence="1">
    <location>
        <begin position="1"/>
        <end position="16"/>
    </location>
</feature>
<evidence type="ECO:0000313" key="4">
    <source>
        <dbReference type="EMBL" id="RMY21213.1"/>
    </source>
</evidence>
<dbReference type="PANTHER" id="PTHR36578:SF1">
    <property type="entry name" value="APPLE DOMAIN-CONTAINING PROTEIN"/>
    <property type="match status" value="1"/>
</dbReference>
<accession>A0A3M7BA14</accession>
<evidence type="ECO:0000313" key="2">
    <source>
        <dbReference type="EMBL" id="RMX74934.1"/>
    </source>
</evidence>
<sequence>MLSMLLHLGFAGLAFAAPAPAPQDIDFDLAYQLPNPTYTTTMSQVTYDAATILQAAVAQITSSATEDSAAVPSADKVKRAACASQPAGAGPVPSPDTASKFQNNPAFASAAAGALPPSGYSQTFSNLQASNNAYGYMGYTTLQSYNPQQCASKCNAITGCVAINIYFERDPTVEPAAGCPNPASTTNIKCVFWGGPVTKENALNTGQYRNQFQVVIAGSNGYVSNSVASPAGYGPAIPLGNAAINAPYDKYGFDSYMGSAIFTSGPFNAQLCADACSMKSAYNKAHPPTDGSPVQTCQFFNTYILYMNGPSNPQGQYCAMYSESWPASYATNKGQYRGSDQFTIQYSFAYSNSADPGAPCKDCAVHQASRDISYSSLQPYCSSLLGYTIPVATATVTATQTPSTITTTTTTTSLTITTAQVFVKRQEESVIHTVSTSGSVLVKVVVTATASLEARAAAPTPDSLTKYPGDVVASACSLQVSSATSTSTQTVTTTSTQSPVTTTQVLLSYETATVTATSTTSTSTPSSIPANVPCGQTYQASPGYQVTVLCNTRYASGGYSNNYGLGATSQPSFASCVKKCTDSPYCFALQYNVALSECTTYGLYAVENYHVKDAEGFVFLYISEFTGVVKDN</sequence>
<dbReference type="VEuPathDB" id="FungiDB:BTJ68_13704"/>
<feature type="chain" id="PRO_5044595909" description="Apple domain-containing protein" evidence="1">
    <location>
        <begin position="17"/>
        <end position="632"/>
    </location>
</feature>
<evidence type="ECO:0000313" key="5">
    <source>
        <dbReference type="EMBL" id="RMY36605.1"/>
    </source>
</evidence>
<evidence type="ECO:0000256" key="1">
    <source>
        <dbReference type="SAM" id="SignalP"/>
    </source>
</evidence>
<dbReference type="Proteomes" id="UP000276864">
    <property type="component" value="Unassembled WGS sequence"/>
</dbReference>
<evidence type="ECO:0000313" key="8">
    <source>
        <dbReference type="Proteomes" id="UP000281245"/>
    </source>
</evidence>
<dbReference type="AlphaFoldDB" id="A0A3M7BA14"/>
<dbReference type="EMBL" id="QWIM01000291">
    <property type="protein sequence ID" value="RMY36605.1"/>
    <property type="molecule type" value="Genomic_DNA"/>
</dbReference>
<proteinExistence type="predicted"/>
<dbReference type="Proteomes" id="UP000282582">
    <property type="component" value="Unassembled WGS sequence"/>
</dbReference>
<dbReference type="Proteomes" id="UP000271337">
    <property type="component" value="Unassembled WGS sequence"/>
</dbReference>
<evidence type="ECO:0000313" key="9">
    <source>
        <dbReference type="Proteomes" id="UP000282582"/>
    </source>
</evidence>